<feature type="chain" id="PRO_5007630825" evidence="1">
    <location>
        <begin position="19"/>
        <end position="224"/>
    </location>
</feature>
<evidence type="ECO:0000256" key="1">
    <source>
        <dbReference type="SAM" id="SignalP"/>
    </source>
</evidence>
<feature type="signal peptide" evidence="1">
    <location>
        <begin position="1"/>
        <end position="18"/>
    </location>
</feature>
<accession>A0A158Q7W3</accession>
<proteinExistence type="predicted"/>
<protein>
    <submittedName>
        <fullName evidence="3">Hemopexin</fullName>
    </submittedName>
</protein>
<dbReference type="Proteomes" id="UP000050640">
    <property type="component" value="Unplaced"/>
</dbReference>
<keyword evidence="1" id="KW-0732">Signal</keyword>
<dbReference type="SUPFAM" id="SSF50923">
    <property type="entry name" value="Hemopexin-like domain"/>
    <property type="match status" value="1"/>
</dbReference>
<reference evidence="3" key="1">
    <citation type="submission" date="2016-04" db="UniProtKB">
        <authorList>
            <consortium name="WormBaseParasite"/>
        </authorList>
    </citation>
    <scope>IDENTIFICATION</scope>
</reference>
<sequence>MFVPLLQLTIIIYYVTEACFPFRIHSKSKHQCDVKNCGISGKLYIFSNGKVWIFNDRRPEMVTRIDKIFPDGPSYVNASVSMKDQTYLIKDRTIFAFFNDKNTFIQRKGWPKLLQSRVLFFPQAAFPIKNGSAILVSGNVLATYELNRNKVSLIYDLETYYPNLPENFRTGIPFPAGQFKTYHFLDSNNLYQYDMTTKKIISVQPLKTYLLCQTNQNLEKIGKF</sequence>
<dbReference type="WBParaSite" id="EEL_0000574901-mRNA-1">
    <property type="protein sequence ID" value="EEL_0000574901-mRNA-1"/>
    <property type="gene ID" value="EEL_0000574901"/>
</dbReference>
<dbReference type="STRING" id="1147741.A0A158Q7W3"/>
<dbReference type="AlphaFoldDB" id="A0A158Q7W3"/>
<dbReference type="Gene3D" id="2.110.10.10">
    <property type="entry name" value="Hemopexin-like domain"/>
    <property type="match status" value="1"/>
</dbReference>
<evidence type="ECO:0000313" key="2">
    <source>
        <dbReference type="Proteomes" id="UP000050640"/>
    </source>
</evidence>
<evidence type="ECO:0000313" key="3">
    <source>
        <dbReference type="WBParaSite" id="EEL_0000574901-mRNA-1"/>
    </source>
</evidence>
<keyword evidence="2" id="KW-1185">Reference proteome</keyword>
<name>A0A158Q7W3_9BILA</name>
<dbReference type="InterPro" id="IPR036375">
    <property type="entry name" value="Hemopexin-like_dom_sf"/>
</dbReference>
<organism evidence="2 3">
    <name type="scientific">Elaeophora elaphi</name>
    <dbReference type="NCBI Taxonomy" id="1147741"/>
    <lineage>
        <taxon>Eukaryota</taxon>
        <taxon>Metazoa</taxon>
        <taxon>Ecdysozoa</taxon>
        <taxon>Nematoda</taxon>
        <taxon>Chromadorea</taxon>
        <taxon>Rhabditida</taxon>
        <taxon>Spirurina</taxon>
        <taxon>Spiruromorpha</taxon>
        <taxon>Filarioidea</taxon>
        <taxon>Onchocercidae</taxon>
        <taxon>Elaeophora</taxon>
    </lineage>
</organism>